<organism evidence="1 2">
    <name type="scientific">Candidatus Campylobacter infans</name>
    <dbReference type="NCBI Taxonomy" id="2561898"/>
    <lineage>
        <taxon>Bacteria</taxon>
        <taxon>Pseudomonadati</taxon>
        <taxon>Campylobacterota</taxon>
        <taxon>Epsilonproteobacteria</taxon>
        <taxon>Campylobacterales</taxon>
        <taxon>Campylobacteraceae</taxon>
        <taxon>Campylobacter</taxon>
    </lineage>
</organism>
<evidence type="ECO:0000313" key="2">
    <source>
        <dbReference type="Proteomes" id="UP000509414"/>
    </source>
</evidence>
<gene>
    <name evidence="1" type="ORF">CINF_0358</name>
</gene>
<dbReference type="Proteomes" id="UP000509414">
    <property type="component" value="Chromosome"/>
</dbReference>
<accession>A0A7H9CJH0</accession>
<evidence type="ECO:0000313" key="1">
    <source>
        <dbReference type="EMBL" id="QLI04899.1"/>
    </source>
</evidence>
<dbReference type="KEGG" id="cinf:CINF_0358"/>
<name>A0A7H9CJH0_9BACT</name>
<keyword evidence="2" id="KW-1185">Reference proteome</keyword>
<dbReference type="EMBL" id="CP049075">
    <property type="protein sequence ID" value="QLI04899.1"/>
    <property type="molecule type" value="Genomic_DNA"/>
</dbReference>
<sequence length="71" mass="8449">MAIAWHKWLARSRRARCGWDLEWVKNCGGFYNGVAVWRVVVARLRARRVRGVWLRMWRAGKNSILKFGFSE</sequence>
<protein>
    <submittedName>
        <fullName evidence="1">Uncharacterized protein</fullName>
    </submittedName>
</protein>
<dbReference type="AlphaFoldDB" id="A0A7H9CJH0"/>
<proteinExistence type="predicted"/>
<reference evidence="1 2" key="1">
    <citation type="submission" date="2020-02" db="EMBL/GenBank/DDBJ databases">
        <title>Complete genome sequence of the novel Campylobacter species Candidatus Campylobacter infans.</title>
        <authorList>
            <person name="Duim B."/>
            <person name="Zomer A."/>
            <person name="van der Graaf L."/>
            <person name="Wagenaar J."/>
        </authorList>
    </citation>
    <scope>NUCLEOTIDE SEQUENCE [LARGE SCALE GENOMIC DNA]</scope>
    <source>
        <strain evidence="1 2">19S00001</strain>
    </source>
</reference>